<comment type="function">
    <text evidence="7">Involved in the lipid remodeling steps of GPI-anchor maturation.</text>
</comment>
<dbReference type="PANTHER" id="PTHR13148">
    <property type="entry name" value="PER1-RELATED"/>
    <property type="match status" value="1"/>
</dbReference>
<accession>A0AAV2FES4</accession>
<evidence type="ECO:0000256" key="3">
    <source>
        <dbReference type="ARBA" id="ARBA00022692"/>
    </source>
</evidence>
<keyword evidence="2 7" id="KW-0337">GPI-anchor biosynthesis</keyword>
<keyword evidence="6" id="KW-0472">Membrane</keyword>
<keyword evidence="5" id="KW-1133">Transmembrane helix</keyword>
<dbReference type="InterPro" id="IPR007217">
    <property type="entry name" value="Per1-like"/>
</dbReference>
<dbReference type="GO" id="GO:0000139">
    <property type="term" value="C:Golgi membrane"/>
    <property type="evidence" value="ECO:0007669"/>
    <property type="project" value="UniProtKB-SubCell"/>
</dbReference>
<dbReference type="PANTHER" id="PTHR13148:SF0">
    <property type="entry name" value="POST-GPI ATTACHMENT TO PROTEINS FACTOR 3"/>
    <property type="match status" value="1"/>
</dbReference>
<dbReference type="GO" id="GO:0005789">
    <property type="term" value="C:endoplasmic reticulum membrane"/>
    <property type="evidence" value="ECO:0007669"/>
    <property type="project" value="TreeGrafter"/>
</dbReference>
<protein>
    <recommendedName>
        <fullName evidence="7">Post-GPI attachment to proteins factor 3</fullName>
    </recommendedName>
</protein>
<keyword evidence="7" id="KW-0333">Golgi apparatus</keyword>
<dbReference type="GO" id="GO:0006506">
    <property type="term" value="P:GPI anchor biosynthetic process"/>
    <property type="evidence" value="ECO:0007669"/>
    <property type="project" value="UniProtKB-KW"/>
</dbReference>
<feature type="region of interest" description="Disordered" evidence="8">
    <location>
        <begin position="21"/>
        <end position="43"/>
    </location>
</feature>
<comment type="similarity">
    <text evidence="7">Belongs to the PGAP3 family.</text>
</comment>
<dbReference type="EMBL" id="OZ034819">
    <property type="protein sequence ID" value="CAL1396175.1"/>
    <property type="molecule type" value="Genomic_DNA"/>
</dbReference>
<dbReference type="Proteomes" id="UP001497516">
    <property type="component" value="Chromosome 6"/>
</dbReference>
<evidence type="ECO:0000256" key="6">
    <source>
        <dbReference type="ARBA" id="ARBA00023136"/>
    </source>
</evidence>
<evidence type="ECO:0000313" key="10">
    <source>
        <dbReference type="Proteomes" id="UP001497516"/>
    </source>
</evidence>
<organism evidence="9 10">
    <name type="scientific">Linum trigynum</name>
    <dbReference type="NCBI Taxonomy" id="586398"/>
    <lineage>
        <taxon>Eukaryota</taxon>
        <taxon>Viridiplantae</taxon>
        <taxon>Streptophyta</taxon>
        <taxon>Embryophyta</taxon>
        <taxon>Tracheophyta</taxon>
        <taxon>Spermatophyta</taxon>
        <taxon>Magnoliopsida</taxon>
        <taxon>eudicotyledons</taxon>
        <taxon>Gunneridae</taxon>
        <taxon>Pentapetalae</taxon>
        <taxon>rosids</taxon>
        <taxon>fabids</taxon>
        <taxon>Malpighiales</taxon>
        <taxon>Linaceae</taxon>
        <taxon>Linum</taxon>
    </lineage>
</organism>
<evidence type="ECO:0000313" key="9">
    <source>
        <dbReference type="EMBL" id="CAL1396175.1"/>
    </source>
</evidence>
<reference evidence="9 10" key="1">
    <citation type="submission" date="2024-04" db="EMBL/GenBank/DDBJ databases">
        <authorList>
            <person name="Fracassetti M."/>
        </authorList>
    </citation>
    <scope>NUCLEOTIDE SEQUENCE [LARGE SCALE GENOMIC DNA]</scope>
</reference>
<dbReference type="AlphaFoldDB" id="A0AAV2FES4"/>
<proteinExistence type="inferred from homology"/>
<sequence>MEHNSLSLCCNGYHPASHVGDFGRSEPPSASMEGLHTSNRRRTGRAAGDEIYDFPPYKGYFDAHSIWHATTIPLTYVWWSFVRDDADLTIS</sequence>
<keyword evidence="10" id="KW-1185">Reference proteome</keyword>
<evidence type="ECO:0000256" key="2">
    <source>
        <dbReference type="ARBA" id="ARBA00022502"/>
    </source>
</evidence>
<evidence type="ECO:0000256" key="5">
    <source>
        <dbReference type="ARBA" id="ARBA00022989"/>
    </source>
</evidence>
<evidence type="ECO:0000256" key="8">
    <source>
        <dbReference type="SAM" id="MobiDB-lite"/>
    </source>
</evidence>
<evidence type="ECO:0000256" key="1">
    <source>
        <dbReference type="ARBA" id="ARBA00004127"/>
    </source>
</evidence>
<name>A0AAV2FES4_9ROSI</name>
<keyword evidence="3" id="KW-0812">Transmembrane</keyword>
<evidence type="ECO:0000256" key="7">
    <source>
        <dbReference type="RuleBase" id="RU365066"/>
    </source>
</evidence>
<dbReference type="Pfam" id="PF04080">
    <property type="entry name" value="Per1"/>
    <property type="match status" value="1"/>
</dbReference>
<gene>
    <name evidence="9" type="ORF">LTRI10_LOCUS36559</name>
</gene>
<evidence type="ECO:0000256" key="4">
    <source>
        <dbReference type="ARBA" id="ARBA00022729"/>
    </source>
</evidence>
<comment type="subcellular location">
    <subcellularLocation>
        <location evidence="1">Endomembrane system</location>
        <topology evidence="1">Multi-pass membrane protein</topology>
    </subcellularLocation>
    <subcellularLocation>
        <location evidence="7">Golgi apparatus membrane</location>
        <topology evidence="7">Multi-pass membrane protein</topology>
    </subcellularLocation>
</comment>
<keyword evidence="4" id="KW-0732">Signal</keyword>
<dbReference type="GO" id="GO:0016788">
    <property type="term" value="F:hydrolase activity, acting on ester bonds"/>
    <property type="evidence" value="ECO:0007669"/>
    <property type="project" value="TreeGrafter"/>
</dbReference>